<feature type="region of interest" description="Disordered" evidence="1">
    <location>
        <begin position="1"/>
        <end position="23"/>
    </location>
</feature>
<evidence type="ECO:0000313" key="2">
    <source>
        <dbReference type="EMBL" id="TFK87313.1"/>
    </source>
</evidence>
<organism evidence="2 3">
    <name type="scientific">Polyporus arcularius HHB13444</name>
    <dbReference type="NCBI Taxonomy" id="1314778"/>
    <lineage>
        <taxon>Eukaryota</taxon>
        <taxon>Fungi</taxon>
        <taxon>Dikarya</taxon>
        <taxon>Basidiomycota</taxon>
        <taxon>Agaricomycotina</taxon>
        <taxon>Agaricomycetes</taxon>
        <taxon>Polyporales</taxon>
        <taxon>Polyporaceae</taxon>
        <taxon>Polyporus</taxon>
    </lineage>
</organism>
<dbReference type="EMBL" id="ML211159">
    <property type="protein sequence ID" value="TFK87313.1"/>
    <property type="molecule type" value="Genomic_DNA"/>
</dbReference>
<feature type="compositionally biased region" description="Basic and acidic residues" evidence="1">
    <location>
        <begin position="352"/>
        <end position="364"/>
    </location>
</feature>
<dbReference type="Proteomes" id="UP000308197">
    <property type="component" value="Unassembled WGS sequence"/>
</dbReference>
<accession>A0A5C3PMU4</accession>
<evidence type="ECO:0000256" key="1">
    <source>
        <dbReference type="SAM" id="MobiDB-lite"/>
    </source>
</evidence>
<keyword evidence="3" id="KW-1185">Reference proteome</keyword>
<evidence type="ECO:0000313" key="3">
    <source>
        <dbReference type="Proteomes" id="UP000308197"/>
    </source>
</evidence>
<dbReference type="AlphaFoldDB" id="A0A5C3PMU4"/>
<reference evidence="2 3" key="1">
    <citation type="journal article" date="2019" name="Nat. Ecol. Evol.">
        <title>Megaphylogeny resolves global patterns of mushroom evolution.</title>
        <authorList>
            <person name="Varga T."/>
            <person name="Krizsan K."/>
            <person name="Foldi C."/>
            <person name="Dima B."/>
            <person name="Sanchez-Garcia M."/>
            <person name="Sanchez-Ramirez S."/>
            <person name="Szollosi G.J."/>
            <person name="Szarkandi J.G."/>
            <person name="Papp V."/>
            <person name="Albert L."/>
            <person name="Andreopoulos W."/>
            <person name="Angelini C."/>
            <person name="Antonin V."/>
            <person name="Barry K.W."/>
            <person name="Bougher N.L."/>
            <person name="Buchanan P."/>
            <person name="Buyck B."/>
            <person name="Bense V."/>
            <person name="Catcheside P."/>
            <person name="Chovatia M."/>
            <person name="Cooper J."/>
            <person name="Damon W."/>
            <person name="Desjardin D."/>
            <person name="Finy P."/>
            <person name="Geml J."/>
            <person name="Haridas S."/>
            <person name="Hughes K."/>
            <person name="Justo A."/>
            <person name="Karasinski D."/>
            <person name="Kautmanova I."/>
            <person name="Kiss B."/>
            <person name="Kocsube S."/>
            <person name="Kotiranta H."/>
            <person name="LaButti K.M."/>
            <person name="Lechner B.E."/>
            <person name="Liimatainen K."/>
            <person name="Lipzen A."/>
            <person name="Lukacs Z."/>
            <person name="Mihaltcheva S."/>
            <person name="Morgado L.N."/>
            <person name="Niskanen T."/>
            <person name="Noordeloos M.E."/>
            <person name="Ohm R.A."/>
            <person name="Ortiz-Santana B."/>
            <person name="Ovrebo C."/>
            <person name="Racz N."/>
            <person name="Riley R."/>
            <person name="Savchenko A."/>
            <person name="Shiryaev A."/>
            <person name="Soop K."/>
            <person name="Spirin V."/>
            <person name="Szebenyi C."/>
            <person name="Tomsovsky M."/>
            <person name="Tulloss R.E."/>
            <person name="Uehling J."/>
            <person name="Grigoriev I.V."/>
            <person name="Vagvolgyi C."/>
            <person name="Papp T."/>
            <person name="Martin F.M."/>
            <person name="Miettinen O."/>
            <person name="Hibbett D.S."/>
            <person name="Nagy L.G."/>
        </authorList>
    </citation>
    <scope>NUCLEOTIDE SEQUENCE [LARGE SCALE GENOMIC DNA]</scope>
    <source>
        <strain evidence="2 3">HHB13444</strain>
    </source>
</reference>
<proteinExistence type="predicted"/>
<gene>
    <name evidence="2" type="ORF">K466DRAFT_491098</name>
</gene>
<dbReference type="InParanoid" id="A0A5C3PMU4"/>
<protein>
    <submittedName>
        <fullName evidence="2">Uncharacterized protein</fullName>
    </submittedName>
</protein>
<name>A0A5C3PMU4_9APHY</name>
<feature type="region of interest" description="Disordered" evidence="1">
    <location>
        <begin position="315"/>
        <end position="364"/>
    </location>
</feature>
<sequence length="690" mass="77449">MSSTEPDVTHPGDAKAASDGGFSSKIITTPNQDWIPEHPIERTVIKTYANGLWGYHEYSRWPQPLTPNMYHVAFIPRPRSVEILPAIVWLSLSPESDWEPAPGAGMRGVGFLKPSIRDELSIAAATVISRYDMLVGGPDHLRAYGQELRVVLKHCVSSVHRLPTPAGVAIALGAHVQRLSLELAGICTYLREVLPRMQSGSDHSRLILPVLGAFVHDETTALRCAKAGLPTWLLQPLTLKIRVWRVVAMERPSYLCTQTSDPPLEYMPDEVAGVVNTSTSWLSRMVFAVSRELCSATLPTLSDARGMTSKVIALPEAPPPTKAERSAGYKRVRRGGKKTKNEVPDGGSVTHPGRESSAHPSREHIESPFYRLPEVWRTTLQEVGSLPQPRESVLYFYPPPFLLDTVSSDAQVPTLLYACVPRLDAKVDQYLHNLVRIRAFCRRRLLDPTMSAKPLTIGEWRTVLWGEYRAPGDVPVARTAANQHRATKKHNIKVAVARMCANSAALPSYDPGAAPVLAGLAVRREDATQNWLVRLCLCWEAHEINFRCELMALDALMVPRDNWPIMHRWAREARVSEVWGPPASLLTVIPDVPSEITRPWWVNSYRPHWKSGEERLRAFVGVMSTWKDFPEELLGKLEKVSWDNMEYDQVQREAARFYVRTFISRYHRLPIVPIDYPTDEVIGMDHVADA</sequence>
<feature type="compositionally biased region" description="Basic residues" evidence="1">
    <location>
        <begin position="328"/>
        <end position="338"/>
    </location>
</feature>